<dbReference type="Pfam" id="PF00067">
    <property type="entry name" value="p450"/>
    <property type="match status" value="1"/>
</dbReference>
<evidence type="ECO:0000256" key="6">
    <source>
        <dbReference type="ARBA" id="ARBA00023004"/>
    </source>
</evidence>
<keyword evidence="8" id="KW-1185">Reference proteome</keyword>
<accession>A0A8J2K741</accession>
<dbReference type="InterPro" id="IPR050182">
    <property type="entry name" value="Cytochrome_P450_fam2"/>
</dbReference>
<dbReference type="GO" id="GO:0016712">
    <property type="term" value="F:oxidoreductase activity, acting on paired donors, with incorporation or reduction of molecular oxygen, reduced flavin or flavoprotein as one donor, and incorporation of one atom of oxygen"/>
    <property type="evidence" value="ECO:0007669"/>
    <property type="project" value="TreeGrafter"/>
</dbReference>
<feature type="non-terminal residue" evidence="7">
    <location>
        <position position="1"/>
    </location>
</feature>
<dbReference type="GO" id="GO:0020037">
    <property type="term" value="F:heme binding"/>
    <property type="evidence" value="ECO:0007669"/>
    <property type="project" value="InterPro"/>
</dbReference>
<keyword evidence="4" id="KW-0479">Metal-binding</keyword>
<evidence type="ECO:0000313" key="7">
    <source>
        <dbReference type="EMBL" id="CAG7730888.1"/>
    </source>
</evidence>
<evidence type="ECO:0000256" key="5">
    <source>
        <dbReference type="ARBA" id="ARBA00023002"/>
    </source>
</evidence>
<dbReference type="Proteomes" id="UP000708208">
    <property type="component" value="Unassembled WGS sequence"/>
</dbReference>
<evidence type="ECO:0000256" key="4">
    <source>
        <dbReference type="ARBA" id="ARBA00022723"/>
    </source>
</evidence>
<evidence type="ECO:0000256" key="1">
    <source>
        <dbReference type="ARBA" id="ARBA00001971"/>
    </source>
</evidence>
<keyword evidence="3" id="KW-0349">Heme</keyword>
<evidence type="ECO:0000256" key="2">
    <source>
        <dbReference type="ARBA" id="ARBA00010617"/>
    </source>
</evidence>
<dbReference type="GO" id="GO:0005737">
    <property type="term" value="C:cytoplasm"/>
    <property type="evidence" value="ECO:0007669"/>
    <property type="project" value="TreeGrafter"/>
</dbReference>
<sequence length="231" mass="25854">MISAIILILVLATGAYYYLNKKKWKLPPGPVGIPGVGNFSMGKSPHIVHSSCRKKYGDIYCLTIGRTRIVVLGNVQFIKDCFNDPNFNGRPAEMLFCILSQGQHGIIASEGQEWTEQRRFTLRHLRDFGFGKNLMENLIMEEVNDFNSCLKSEEGKSLFMNAQKFELPVLNALWMIITGKKFKHDDTEKLGLLKKLDDFVRPSLADGVRSLIAVIGDMFFAGAETSSATLA</sequence>
<reference evidence="7" key="1">
    <citation type="submission" date="2021-06" db="EMBL/GenBank/DDBJ databases">
        <authorList>
            <person name="Hodson N. C."/>
            <person name="Mongue J. A."/>
            <person name="Jaron S. K."/>
        </authorList>
    </citation>
    <scope>NUCLEOTIDE SEQUENCE</scope>
</reference>
<keyword evidence="6" id="KW-0408">Iron</keyword>
<dbReference type="InterPro" id="IPR001128">
    <property type="entry name" value="Cyt_P450"/>
</dbReference>
<dbReference type="GO" id="GO:0006082">
    <property type="term" value="P:organic acid metabolic process"/>
    <property type="evidence" value="ECO:0007669"/>
    <property type="project" value="TreeGrafter"/>
</dbReference>
<keyword evidence="5" id="KW-0560">Oxidoreductase</keyword>
<dbReference type="EMBL" id="CAJVCH010202041">
    <property type="protein sequence ID" value="CAG7730888.1"/>
    <property type="molecule type" value="Genomic_DNA"/>
</dbReference>
<dbReference type="PANTHER" id="PTHR24300">
    <property type="entry name" value="CYTOCHROME P450 508A4-RELATED"/>
    <property type="match status" value="1"/>
</dbReference>
<name>A0A8J2K741_9HEXA</name>
<dbReference type="GO" id="GO:0005506">
    <property type="term" value="F:iron ion binding"/>
    <property type="evidence" value="ECO:0007669"/>
    <property type="project" value="InterPro"/>
</dbReference>
<evidence type="ECO:0008006" key="9">
    <source>
        <dbReference type="Google" id="ProtNLM"/>
    </source>
</evidence>
<gene>
    <name evidence="7" type="ORF">AFUS01_LOCUS19503</name>
</gene>
<organism evidence="7 8">
    <name type="scientific">Allacma fusca</name>
    <dbReference type="NCBI Taxonomy" id="39272"/>
    <lineage>
        <taxon>Eukaryota</taxon>
        <taxon>Metazoa</taxon>
        <taxon>Ecdysozoa</taxon>
        <taxon>Arthropoda</taxon>
        <taxon>Hexapoda</taxon>
        <taxon>Collembola</taxon>
        <taxon>Symphypleona</taxon>
        <taxon>Sminthuridae</taxon>
        <taxon>Allacma</taxon>
    </lineage>
</organism>
<dbReference type="OrthoDB" id="1055148at2759"/>
<comment type="cofactor">
    <cofactor evidence="1">
        <name>heme</name>
        <dbReference type="ChEBI" id="CHEBI:30413"/>
    </cofactor>
</comment>
<comment type="similarity">
    <text evidence="2">Belongs to the cytochrome P450 family.</text>
</comment>
<dbReference type="GO" id="GO:0006805">
    <property type="term" value="P:xenobiotic metabolic process"/>
    <property type="evidence" value="ECO:0007669"/>
    <property type="project" value="TreeGrafter"/>
</dbReference>
<evidence type="ECO:0000313" key="8">
    <source>
        <dbReference type="Proteomes" id="UP000708208"/>
    </source>
</evidence>
<comment type="caution">
    <text evidence="7">The sequence shown here is derived from an EMBL/GenBank/DDBJ whole genome shotgun (WGS) entry which is preliminary data.</text>
</comment>
<dbReference type="PANTHER" id="PTHR24300:SF376">
    <property type="entry name" value="CYTOCHROME P450 15A1"/>
    <property type="match status" value="1"/>
</dbReference>
<protein>
    <recommendedName>
        <fullName evidence="9">Cytochrome P450</fullName>
    </recommendedName>
</protein>
<proteinExistence type="inferred from homology"/>
<dbReference type="AlphaFoldDB" id="A0A8J2K741"/>
<evidence type="ECO:0000256" key="3">
    <source>
        <dbReference type="ARBA" id="ARBA00022617"/>
    </source>
</evidence>
<dbReference type="GO" id="GO:0008395">
    <property type="term" value="F:steroid hydroxylase activity"/>
    <property type="evidence" value="ECO:0007669"/>
    <property type="project" value="TreeGrafter"/>
</dbReference>